<keyword evidence="3" id="KW-1185">Reference proteome</keyword>
<dbReference type="Proteomes" id="UP000245962">
    <property type="component" value="Unassembled WGS sequence"/>
</dbReference>
<evidence type="ECO:0000313" key="3">
    <source>
        <dbReference type="Proteomes" id="UP000245962"/>
    </source>
</evidence>
<dbReference type="AlphaFoldDB" id="A0A2U0I3K7"/>
<name>A0A2U0I3K7_9FLAO</name>
<keyword evidence="1" id="KW-0812">Transmembrane</keyword>
<organism evidence="2 3">
    <name type="scientific">Marixanthomonas spongiae</name>
    <dbReference type="NCBI Taxonomy" id="2174845"/>
    <lineage>
        <taxon>Bacteria</taxon>
        <taxon>Pseudomonadati</taxon>
        <taxon>Bacteroidota</taxon>
        <taxon>Flavobacteriia</taxon>
        <taxon>Flavobacteriales</taxon>
        <taxon>Flavobacteriaceae</taxon>
        <taxon>Marixanthomonas</taxon>
    </lineage>
</organism>
<feature type="transmembrane region" description="Helical" evidence="1">
    <location>
        <begin position="74"/>
        <end position="95"/>
    </location>
</feature>
<comment type="caution">
    <text evidence="2">The sequence shown here is derived from an EMBL/GenBank/DDBJ whole genome shotgun (WGS) entry which is preliminary data.</text>
</comment>
<proteinExistence type="predicted"/>
<dbReference type="RefSeq" id="WP_116693719.1">
    <property type="nucleotide sequence ID" value="NZ_QEHR01000003.1"/>
</dbReference>
<keyword evidence="1" id="KW-1133">Transmembrane helix</keyword>
<dbReference type="EMBL" id="QEHR01000003">
    <property type="protein sequence ID" value="PVW15697.1"/>
    <property type="molecule type" value="Genomic_DNA"/>
</dbReference>
<dbReference type="OrthoDB" id="1049480at2"/>
<accession>A0A2U0I3K7</accession>
<feature type="transmembrane region" description="Helical" evidence="1">
    <location>
        <begin position="189"/>
        <end position="219"/>
    </location>
</feature>
<keyword evidence="1" id="KW-0472">Membrane</keyword>
<sequence>MNNNYVNFKKQRELGGILTDTFKFVRLEGKSLLAMILKFAGPALLIVLLAYIYYMQVTAGSFDILAVGQSSAVFGANMLVALFAMIVSGLAFYALMYGTVLHYIKSYIKNNGTVVKAEVSAGIKNSFWNLLGISFLVGLMTIIGVFLCIAPGIYVGTVLATTYAIHVFEGRSVTDSISYSFQLIKGEWWITFATLLVIGLLYYVITIIFSLPGIIYSLISVFTMSQKASVNPADMFDWVYIALNVIGMIGQYLLYAIMVISTAFIYFNLNERKHFTGTMETIETLGKRDNSNA</sequence>
<evidence type="ECO:0000256" key="1">
    <source>
        <dbReference type="SAM" id="Phobius"/>
    </source>
</evidence>
<evidence type="ECO:0000313" key="2">
    <source>
        <dbReference type="EMBL" id="PVW15697.1"/>
    </source>
</evidence>
<reference evidence="2 3" key="1">
    <citation type="submission" date="2018-04" db="EMBL/GenBank/DDBJ databases">
        <title>Marixanthomonas spongiae HN-E44 sp. nov., isolated from a marine sponge.</title>
        <authorList>
            <person name="Luo L."/>
            <person name="Zhuang L."/>
        </authorList>
    </citation>
    <scope>NUCLEOTIDE SEQUENCE [LARGE SCALE GENOMIC DNA]</scope>
    <source>
        <strain evidence="2 3">HN-E44</strain>
    </source>
</reference>
<evidence type="ECO:0008006" key="4">
    <source>
        <dbReference type="Google" id="ProtNLM"/>
    </source>
</evidence>
<gene>
    <name evidence="2" type="ORF">DDV96_05345</name>
</gene>
<feature type="transmembrane region" description="Helical" evidence="1">
    <location>
        <begin position="126"/>
        <end position="146"/>
    </location>
</feature>
<feature type="transmembrane region" description="Helical" evidence="1">
    <location>
        <begin position="32"/>
        <end position="54"/>
    </location>
</feature>
<feature type="transmembrane region" description="Helical" evidence="1">
    <location>
        <begin position="239"/>
        <end position="269"/>
    </location>
</feature>
<protein>
    <recommendedName>
        <fullName evidence="4">Glycerophosphoryl diester phosphodiesterase membrane domain-containing protein</fullName>
    </recommendedName>
</protein>